<evidence type="ECO:0000313" key="1">
    <source>
        <dbReference type="EMBL" id="DAD86074.1"/>
    </source>
</evidence>
<name>A0A8S5MVE7_9CAUD</name>
<reference evidence="1" key="1">
    <citation type="journal article" date="2021" name="Proc. Natl. Acad. Sci. U.S.A.">
        <title>A Catalog of Tens of Thousands of Viruses from Human Metagenomes Reveals Hidden Associations with Chronic Diseases.</title>
        <authorList>
            <person name="Tisza M.J."/>
            <person name="Buck C.B."/>
        </authorList>
    </citation>
    <scope>NUCLEOTIDE SEQUENCE</scope>
    <source>
        <strain evidence="1">CtGyV19</strain>
    </source>
</reference>
<proteinExistence type="predicted"/>
<dbReference type="EMBL" id="BK014994">
    <property type="protein sequence ID" value="DAD86074.1"/>
    <property type="molecule type" value="Genomic_DNA"/>
</dbReference>
<dbReference type="Pfam" id="PF06854">
    <property type="entry name" value="Phage_Gp15"/>
    <property type="match status" value="1"/>
</dbReference>
<accession>A0A8S5MVE7</accession>
<sequence length="198" mass="22928">MGFLTEPIEDIVRIGRRKYCINAAFDVVLDVQRLYREELPDMIKLNQALKMFGVLKPEKITLQTRTELLNDIYKNCVNTKQRLSVKQQLPVFDFEEDAEYIYASFMLDYGIDLINVQGQLHWKKFIALFQGLSESTKIREVMKIRSMEVPRYDGHNQKQIQEIQELKSYYALPVRGGGGQQGLDALFTALESQAVRNG</sequence>
<organism evidence="1">
    <name type="scientific">Siphoviridae sp. ctGyV19</name>
    <dbReference type="NCBI Taxonomy" id="2826225"/>
    <lineage>
        <taxon>Viruses</taxon>
        <taxon>Duplodnaviria</taxon>
        <taxon>Heunggongvirae</taxon>
        <taxon>Uroviricota</taxon>
        <taxon>Caudoviricetes</taxon>
    </lineage>
</organism>
<evidence type="ECO:0008006" key="2">
    <source>
        <dbReference type="Google" id="ProtNLM"/>
    </source>
</evidence>
<protein>
    <recommendedName>
        <fullName evidence="2">Bacteriophage Gp15 protein</fullName>
    </recommendedName>
</protein>
<dbReference type="InterPro" id="IPR009660">
    <property type="entry name" value="Phage_A500_Gp15"/>
</dbReference>